<accession>A0AAV3U4C9</accession>
<gene>
    <name evidence="3" type="ORF">GCM10025791_30020</name>
</gene>
<dbReference type="AlphaFoldDB" id="A0AAV3U4C9"/>
<evidence type="ECO:0000259" key="1">
    <source>
        <dbReference type="Pfam" id="PF12770"/>
    </source>
</evidence>
<dbReference type="Pfam" id="PF17874">
    <property type="entry name" value="TPR_MalT"/>
    <property type="match status" value="1"/>
</dbReference>
<dbReference type="Pfam" id="PF12770">
    <property type="entry name" value="CHAT"/>
    <property type="match status" value="1"/>
</dbReference>
<dbReference type="SUPFAM" id="SSF48452">
    <property type="entry name" value="TPR-like"/>
    <property type="match status" value="2"/>
</dbReference>
<reference evidence="4" key="1">
    <citation type="journal article" date="2019" name="Int. J. Syst. Evol. Microbiol.">
        <title>The Global Catalogue of Microorganisms (GCM) 10K type strain sequencing project: providing services to taxonomists for standard genome sequencing and annotation.</title>
        <authorList>
            <consortium name="The Broad Institute Genomics Platform"/>
            <consortium name="The Broad Institute Genome Sequencing Center for Infectious Disease"/>
            <person name="Wu L."/>
            <person name="Ma J."/>
        </authorList>
    </citation>
    <scope>NUCLEOTIDE SEQUENCE [LARGE SCALE GENOMIC DNA]</scope>
    <source>
        <strain evidence="4">JCM 19134</strain>
    </source>
</reference>
<proteinExistence type="predicted"/>
<feature type="domain" description="CHAT" evidence="1">
    <location>
        <begin position="773"/>
        <end position="1066"/>
    </location>
</feature>
<dbReference type="EMBL" id="BAABLX010000027">
    <property type="protein sequence ID" value="GAA4948108.1"/>
    <property type="molecule type" value="Genomic_DNA"/>
</dbReference>
<evidence type="ECO:0000259" key="2">
    <source>
        <dbReference type="Pfam" id="PF17874"/>
    </source>
</evidence>
<dbReference type="Gene3D" id="1.25.40.10">
    <property type="entry name" value="Tetratricopeptide repeat domain"/>
    <property type="match status" value="2"/>
</dbReference>
<dbReference type="InterPro" id="IPR024983">
    <property type="entry name" value="CHAT_dom"/>
</dbReference>
<sequence>MFSKQLPLVSTVKWTLYRPNTTAIGKTFVGRGLCHTLRLILALTYMPVIAAEPVERKITVAFNNTETATVSFSQTVDQFTLLTLPTHGLAYSLSHTSQPISAGDSTPPVQQISSDAFFTMETRLLLTAQDCQQCEITVIRAPSEYSPSVAELSITSYQNDGHRDRLAAEKYYRLLFSDGLFDDLLVDAGQTAKRFTALNTADDKLRACELDLFRVNESLEASAKVAKRCAALAEKLNKPHLVNLFTVEQARYFWHMDKTDAAIANLTQVLEQNQASGSDVAFVNANAELLLGMIHNKKGEYASADEYFQRAAEQFDTLGEKTLMTDALVEQGLSLRFRNQMTKAAKVLERAYGVSQAALRHYDYQTANIKYNMAIVSALSGQYYHAWRLIDSLQSYADNGATPLWRAHILAAKARIIMELGRLDEAEALYQEVWHLYEKLGANSHLATVANNLANLYIDRGDFEQARNYLEQANQFWGSQWGEEQNLRIRQARVNYYQANDDIEAALAELAAMAPMVEASNDNYRHGRFLSQKANAQILQQQFEPALRTLERALVLHKKANDDLASTRSHYLTAVALYRAQKPLQQISEHLEQAIGIIESKRSQMTDDRVRQEYFALQKNIYELAIRANLTLEDQARILTGLHHAENFRARTLYENLLQKTAIGAEDGEGTLLKSSFDIFANKPTAEQLPKLSFTQLQQYQQALPSGDALLYFFVGEEQSYVWFIAAGQVKMQLLPAAHELNEQILPLVELMDQRPSTSTQASPWQSLVASNRQVSDLLLGPLADQLNGVNNLTVIPDGVLHRLPFAYLLDPNASKPAPIIASTNIRYASSIATDNWLNREKPSSQHAKGILLVANPKLTTDSTAVAALRDGNGLGNLPFAEKEADALMKLWRQRGDSYLLARENATKQNFTQSTPNDYQVVHFAGHATINWDNPALSAIKLSPGNDLNDNSLNGADLTLSDIAQLELNSELVVLSACETAAGKLTTGEGPIGLSRAFFEAGSARVLASLWPVDDTATALLLEYFYQALLQEQLAPAQALRSAQLKMLQNPDYFHPFYWAGFIFIGKNAAWLGQQNAANSTAITSPTFWPLYAHYSVSEN</sequence>
<name>A0AAV3U4C9_9ALTE</name>
<dbReference type="InterPro" id="IPR041617">
    <property type="entry name" value="TPR_MalT"/>
</dbReference>
<evidence type="ECO:0000313" key="4">
    <source>
        <dbReference type="Proteomes" id="UP001409585"/>
    </source>
</evidence>
<organism evidence="3 4">
    <name type="scientific">Halioxenophilus aromaticivorans</name>
    <dbReference type="NCBI Taxonomy" id="1306992"/>
    <lineage>
        <taxon>Bacteria</taxon>
        <taxon>Pseudomonadati</taxon>
        <taxon>Pseudomonadota</taxon>
        <taxon>Gammaproteobacteria</taxon>
        <taxon>Alteromonadales</taxon>
        <taxon>Alteromonadaceae</taxon>
        <taxon>Halioxenophilus</taxon>
    </lineage>
</organism>
<dbReference type="Proteomes" id="UP001409585">
    <property type="component" value="Unassembled WGS sequence"/>
</dbReference>
<evidence type="ECO:0008006" key="5">
    <source>
        <dbReference type="Google" id="ProtNLM"/>
    </source>
</evidence>
<dbReference type="PANTHER" id="PTHR10098:SF108">
    <property type="entry name" value="TETRATRICOPEPTIDE REPEAT PROTEIN 28"/>
    <property type="match status" value="1"/>
</dbReference>
<dbReference type="InterPro" id="IPR019734">
    <property type="entry name" value="TPR_rpt"/>
</dbReference>
<comment type="caution">
    <text evidence="3">The sequence shown here is derived from an EMBL/GenBank/DDBJ whole genome shotgun (WGS) entry which is preliminary data.</text>
</comment>
<protein>
    <recommendedName>
        <fullName evidence="5">CHAT domain-containing protein</fullName>
    </recommendedName>
</protein>
<dbReference type="PANTHER" id="PTHR10098">
    <property type="entry name" value="RAPSYN-RELATED"/>
    <property type="match status" value="1"/>
</dbReference>
<dbReference type="SMART" id="SM00028">
    <property type="entry name" value="TPR"/>
    <property type="match status" value="6"/>
</dbReference>
<dbReference type="Pfam" id="PF13181">
    <property type="entry name" value="TPR_8"/>
    <property type="match status" value="1"/>
</dbReference>
<evidence type="ECO:0000313" key="3">
    <source>
        <dbReference type="EMBL" id="GAA4948108.1"/>
    </source>
</evidence>
<keyword evidence="4" id="KW-1185">Reference proteome</keyword>
<dbReference type="InterPro" id="IPR011990">
    <property type="entry name" value="TPR-like_helical_dom_sf"/>
</dbReference>
<feature type="domain" description="MalT-like TPR region" evidence="2">
    <location>
        <begin position="331"/>
        <end position="595"/>
    </location>
</feature>